<organism evidence="3 4">
    <name type="scientific">Liquidambar formosana</name>
    <name type="common">Formosan gum</name>
    <dbReference type="NCBI Taxonomy" id="63359"/>
    <lineage>
        <taxon>Eukaryota</taxon>
        <taxon>Viridiplantae</taxon>
        <taxon>Streptophyta</taxon>
        <taxon>Embryophyta</taxon>
        <taxon>Tracheophyta</taxon>
        <taxon>Spermatophyta</taxon>
        <taxon>Magnoliopsida</taxon>
        <taxon>eudicotyledons</taxon>
        <taxon>Gunneridae</taxon>
        <taxon>Pentapetalae</taxon>
        <taxon>Saxifragales</taxon>
        <taxon>Altingiaceae</taxon>
        <taxon>Liquidambar</taxon>
    </lineage>
</organism>
<evidence type="ECO:0000256" key="1">
    <source>
        <dbReference type="SAM" id="Phobius"/>
    </source>
</evidence>
<dbReference type="PANTHER" id="PTHR33597">
    <property type="entry name" value="OS02G0760400 PROTEIN"/>
    <property type="match status" value="1"/>
</dbReference>
<keyword evidence="1" id="KW-0472">Membrane</keyword>
<name>A0AAP0R4R3_LIQFO</name>
<comment type="caution">
    <text evidence="3">The sequence shown here is derived from an EMBL/GenBank/DDBJ whole genome shotgun (WGS) entry which is preliminary data.</text>
</comment>
<reference evidence="3 4" key="1">
    <citation type="journal article" date="2024" name="Plant J.">
        <title>Genome sequences and population genomics reveal climatic adaptation and genomic divergence between two closely related sweetgum species.</title>
        <authorList>
            <person name="Xu W.Q."/>
            <person name="Ren C.Q."/>
            <person name="Zhang X.Y."/>
            <person name="Comes H.P."/>
            <person name="Liu X.H."/>
            <person name="Li Y.G."/>
            <person name="Kettle C.J."/>
            <person name="Jalonen R."/>
            <person name="Gaisberger H."/>
            <person name="Ma Y.Z."/>
            <person name="Qiu Y.X."/>
        </authorList>
    </citation>
    <scope>NUCLEOTIDE SEQUENCE [LARGE SCALE GENOMIC DNA]</scope>
    <source>
        <strain evidence="3">Hangzhou</strain>
    </source>
</reference>
<feature type="transmembrane region" description="Helical" evidence="1">
    <location>
        <begin position="42"/>
        <end position="63"/>
    </location>
</feature>
<protein>
    <recommendedName>
        <fullName evidence="2">DUF7870 domain-containing protein</fullName>
    </recommendedName>
</protein>
<dbReference type="EMBL" id="JBBPBK010000215">
    <property type="protein sequence ID" value="KAK9266161.1"/>
    <property type="molecule type" value="Genomic_DNA"/>
</dbReference>
<evidence type="ECO:0000313" key="3">
    <source>
        <dbReference type="EMBL" id="KAK9266161.1"/>
    </source>
</evidence>
<evidence type="ECO:0000259" key="2">
    <source>
        <dbReference type="Pfam" id="PF25276"/>
    </source>
</evidence>
<dbReference type="AlphaFoldDB" id="A0AAP0R4R3"/>
<accession>A0AAP0R4R3</accession>
<dbReference type="Proteomes" id="UP001415857">
    <property type="component" value="Unassembled WGS sequence"/>
</dbReference>
<sequence>MMELARGYRAKSKIKHLDGGGSGLNSDALLVIKLPDWKVLRVIARSLFLAMVIVTLPFIGPIFRGSSDSYVNADDFGSDSDWIDFELVHLLFRDLADEGLIKRGDKALIVGSGIGGNFDNLQFLTDNEVDVVMESDSDRQSSIPDETFDFAFASSFQNAKFVDRVVKIGGIVAVPLSNYPSNALTDQSIYEIVYLRRFDITIMAMRKSGPADDGLVSFSRNRRLCALASEVKKVALKGLEDVLLEPPRRALAKSNKYLKKFKYLPDLLGDSLEGYNRRIFVNVGLMEENRASTGMVL</sequence>
<keyword evidence="1" id="KW-1133">Transmembrane helix</keyword>
<proteinExistence type="predicted"/>
<feature type="domain" description="DUF7870" evidence="2">
    <location>
        <begin position="236"/>
        <end position="292"/>
    </location>
</feature>
<keyword evidence="4" id="KW-1185">Reference proteome</keyword>
<dbReference type="PANTHER" id="PTHR33597:SF11">
    <property type="entry name" value="OS07G0620600 PROTEIN"/>
    <property type="match status" value="1"/>
</dbReference>
<dbReference type="InterPro" id="IPR057192">
    <property type="entry name" value="DUF7870"/>
</dbReference>
<gene>
    <name evidence="3" type="ORF">L1049_000007</name>
</gene>
<dbReference type="Pfam" id="PF25276">
    <property type="entry name" value="DUF7870"/>
    <property type="match status" value="1"/>
</dbReference>
<keyword evidence="1" id="KW-0812">Transmembrane</keyword>
<evidence type="ECO:0000313" key="4">
    <source>
        <dbReference type="Proteomes" id="UP001415857"/>
    </source>
</evidence>